<keyword evidence="1" id="KW-0472">Membrane</keyword>
<organism evidence="2 3">
    <name type="scientific">Deinococcus terrestris</name>
    <dbReference type="NCBI Taxonomy" id="2651870"/>
    <lineage>
        <taxon>Bacteria</taxon>
        <taxon>Thermotogati</taxon>
        <taxon>Deinococcota</taxon>
        <taxon>Deinococci</taxon>
        <taxon>Deinococcales</taxon>
        <taxon>Deinococcaceae</taxon>
        <taxon>Deinococcus</taxon>
    </lineage>
</organism>
<accession>A0A7X1NTM4</accession>
<dbReference type="RefSeq" id="WP_152868247.1">
    <property type="nucleotide sequence ID" value="NZ_WBSL01000001.1"/>
</dbReference>
<evidence type="ECO:0000313" key="3">
    <source>
        <dbReference type="Proteomes" id="UP000484842"/>
    </source>
</evidence>
<name>A0A7X1NTM4_9DEIO</name>
<dbReference type="EMBL" id="WBSL01000001">
    <property type="protein sequence ID" value="MPY65314.1"/>
    <property type="molecule type" value="Genomic_DNA"/>
</dbReference>
<gene>
    <name evidence="2" type="ORF">F8S09_01205</name>
</gene>
<keyword evidence="1" id="KW-1133">Transmembrane helix</keyword>
<keyword evidence="3" id="KW-1185">Reference proteome</keyword>
<evidence type="ECO:0000256" key="1">
    <source>
        <dbReference type="SAM" id="Phobius"/>
    </source>
</evidence>
<feature type="transmembrane region" description="Helical" evidence="1">
    <location>
        <begin position="47"/>
        <end position="67"/>
    </location>
</feature>
<protein>
    <submittedName>
        <fullName evidence="2">Uncharacterized protein</fullName>
    </submittedName>
</protein>
<dbReference type="AlphaFoldDB" id="A0A7X1NTM4"/>
<evidence type="ECO:0000313" key="2">
    <source>
        <dbReference type="EMBL" id="MPY65314.1"/>
    </source>
</evidence>
<dbReference type="Proteomes" id="UP000484842">
    <property type="component" value="Unassembled WGS sequence"/>
</dbReference>
<comment type="caution">
    <text evidence="2">The sequence shown here is derived from an EMBL/GenBank/DDBJ whole genome shotgun (WGS) entry which is preliminary data.</text>
</comment>
<keyword evidence="1" id="KW-0812">Transmembrane</keyword>
<proteinExistence type="predicted"/>
<sequence>MPPASLRLLSRLSVLAVVVCSFGVLAGLLLAFSPFASELPIQREEALGVAGLAGLGLVLSGAALWWLGRELDRA</sequence>
<reference evidence="2 3" key="1">
    <citation type="submission" date="2019-10" db="EMBL/GenBank/DDBJ databases">
        <title>Deinococcus sp. isolated from soil.</title>
        <authorList>
            <person name="Li Y."/>
            <person name="Wang J."/>
        </authorList>
    </citation>
    <scope>NUCLEOTIDE SEQUENCE [LARGE SCALE GENOMIC DNA]</scope>
    <source>
        <strain evidence="2 3">SDU3-2</strain>
    </source>
</reference>
<feature type="transmembrane region" description="Helical" evidence="1">
    <location>
        <begin position="12"/>
        <end position="35"/>
    </location>
</feature>